<keyword evidence="1" id="KW-1133">Transmembrane helix</keyword>
<sequence length="63" mass="7598">MLFLYHALPQLDFSYSYSSFLVYYFYRTIISLLSISYVKSYYYVTDPSLPQISYTLPFVHSHF</sequence>
<dbReference type="Proteomes" id="UP000094385">
    <property type="component" value="Unassembled WGS sequence"/>
</dbReference>
<keyword evidence="3" id="KW-1185">Reference proteome</keyword>
<dbReference type="AlphaFoldDB" id="A0A1E3Q536"/>
<evidence type="ECO:0000256" key="1">
    <source>
        <dbReference type="SAM" id="Phobius"/>
    </source>
</evidence>
<evidence type="ECO:0000313" key="2">
    <source>
        <dbReference type="EMBL" id="ODQ72803.1"/>
    </source>
</evidence>
<protein>
    <submittedName>
        <fullName evidence="2">Uncharacterized protein</fullName>
    </submittedName>
</protein>
<gene>
    <name evidence="2" type="ORF">LIPSTDRAFT_308962</name>
</gene>
<keyword evidence="1" id="KW-0812">Transmembrane</keyword>
<organism evidence="2 3">
    <name type="scientific">Lipomyces starkeyi NRRL Y-11557</name>
    <dbReference type="NCBI Taxonomy" id="675824"/>
    <lineage>
        <taxon>Eukaryota</taxon>
        <taxon>Fungi</taxon>
        <taxon>Dikarya</taxon>
        <taxon>Ascomycota</taxon>
        <taxon>Saccharomycotina</taxon>
        <taxon>Lipomycetes</taxon>
        <taxon>Lipomycetales</taxon>
        <taxon>Lipomycetaceae</taxon>
        <taxon>Lipomyces</taxon>
    </lineage>
</organism>
<dbReference type="EMBL" id="KV454295">
    <property type="protein sequence ID" value="ODQ72803.1"/>
    <property type="molecule type" value="Genomic_DNA"/>
</dbReference>
<evidence type="ECO:0000313" key="3">
    <source>
        <dbReference type="Proteomes" id="UP000094385"/>
    </source>
</evidence>
<reference evidence="2 3" key="1">
    <citation type="journal article" date="2016" name="Proc. Natl. Acad. Sci. U.S.A.">
        <title>Comparative genomics of biotechnologically important yeasts.</title>
        <authorList>
            <person name="Riley R."/>
            <person name="Haridas S."/>
            <person name="Wolfe K.H."/>
            <person name="Lopes M.R."/>
            <person name="Hittinger C.T."/>
            <person name="Goeker M."/>
            <person name="Salamov A.A."/>
            <person name="Wisecaver J.H."/>
            <person name="Long T.M."/>
            <person name="Calvey C.H."/>
            <person name="Aerts A.L."/>
            <person name="Barry K.W."/>
            <person name="Choi C."/>
            <person name="Clum A."/>
            <person name="Coughlan A.Y."/>
            <person name="Deshpande S."/>
            <person name="Douglass A.P."/>
            <person name="Hanson S.J."/>
            <person name="Klenk H.-P."/>
            <person name="LaButti K.M."/>
            <person name="Lapidus A."/>
            <person name="Lindquist E.A."/>
            <person name="Lipzen A.M."/>
            <person name="Meier-Kolthoff J.P."/>
            <person name="Ohm R.A."/>
            <person name="Otillar R.P."/>
            <person name="Pangilinan J.L."/>
            <person name="Peng Y."/>
            <person name="Rokas A."/>
            <person name="Rosa C.A."/>
            <person name="Scheuner C."/>
            <person name="Sibirny A.A."/>
            <person name="Slot J.C."/>
            <person name="Stielow J.B."/>
            <person name="Sun H."/>
            <person name="Kurtzman C.P."/>
            <person name="Blackwell M."/>
            <person name="Grigoriev I.V."/>
            <person name="Jeffries T.W."/>
        </authorList>
    </citation>
    <scope>NUCLEOTIDE SEQUENCE [LARGE SCALE GENOMIC DNA]</scope>
    <source>
        <strain evidence="2 3">NRRL Y-11557</strain>
    </source>
</reference>
<keyword evidence="1" id="KW-0472">Membrane</keyword>
<proteinExistence type="predicted"/>
<accession>A0A1E3Q536</accession>
<feature type="transmembrane region" description="Helical" evidence="1">
    <location>
        <begin position="20"/>
        <end position="38"/>
    </location>
</feature>
<name>A0A1E3Q536_LIPST</name>